<accession>A0ABD0KIG1</accession>
<name>A0ABD0KIG1_9CAEN</name>
<sequence>MRHLGVLLLVFCAACCCAEAVWKSAKTRVAKPLISKSFFDRNGKRNYEQRKTRT</sequence>
<feature type="non-terminal residue" evidence="2">
    <location>
        <position position="54"/>
    </location>
</feature>
<reference evidence="2 3" key="1">
    <citation type="journal article" date="2023" name="Sci. Data">
        <title>Genome assembly of the Korean intertidal mud-creeper Batillaria attramentaria.</title>
        <authorList>
            <person name="Patra A.K."/>
            <person name="Ho P.T."/>
            <person name="Jun S."/>
            <person name="Lee S.J."/>
            <person name="Kim Y."/>
            <person name="Won Y.J."/>
        </authorList>
    </citation>
    <scope>NUCLEOTIDE SEQUENCE [LARGE SCALE GENOMIC DNA]</scope>
    <source>
        <strain evidence="2">Wonlab-2016</strain>
    </source>
</reference>
<dbReference type="EMBL" id="JACVVK020000174">
    <property type="protein sequence ID" value="KAK7486727.1"/>
    <property type="molecule type" value="Genomic_DNA"/>
</dbReference>
<proteinExistence type="predicted"/>
<protein>
    <submittedName>
        <fullName evidence="2">Uncharacterized protein</fullName>
    </submittedName>
</protein>
<dbReference type="AlphaFoldDB" id="A0ABD0KIG1"/>
<dbReference type="Proteomes" id="UP001519460">
    <property type="component" value="Unassembled WGS sequence"/>
</dbReference>
<comment type="caution">
    <text evidence="2">The sequence shown here is derived from an EMBL/GenBank/DDBJ whole genome shotgun (WGS) entry which is preliminary data.</text>
</comment>
<feature type="signal peptide" evidence="1">
    <location>
        <begin position="1"/>
        <end position="18"/>
    </location>
</feature>
<evidence type="ECO:0000313" key="2">
    <source>
        <dbReference type="EMBL" id="KAK7486727.1"/>
    </source>
</evidence>
<feature type="chain" id="PRO_5044852845" evidence="1">
    <location>
        <begin position="19"/>
        <end position="54"/>
    </location>
</feature>
<gene>
    <name evidence="2" type="ORF">BaRGS_00022011</name>
</gene>
<keyword evidence="3" id="KW-1185">Reference proteome</keyword>
<keyword evidence="1" id="KW-0732">Signal</keyword>
<evidence type="ECO:0000313" key="3">
    <source>
        <dbReference type="Proteomes" id="UP001519460"/>
    </source>
</evidence>
<organism evidence="2 3">
    <name type="scientific">Batillaria attramentaria</name>
    <dbReference type="NCBI Taxonomy" id="370345"/>
    <lineage>
        <taxon>Eukaryota</taxon>
        <taxon>Metazoa</taxon>
        <taxon>Spiralia</taxon>
        <taxon>Lophotrochozoa</taxon>
        <taxon>Mollusca</taxon>
        <taxon>Gastropoda</taxon>
        <taxon>Caenogastropoda</taxon>
        <taxon>Sorbeoconcha</taxon>
        <taxon>Cerithioidea</taxon>
        <taxon>Batillariidae</taxon>
        <taxon>Batillaria</taxon>
    </lineage>
</organism>
<evidence type="ECO:0000256" key="1">
    <source>
        <dbReference type="SAM" id="SignalP"/>
    </source>
</evidence>